<accession>A0A7J5ZF95</accession>
<dbReference type="OrthoDB" id="6151406at2759"/>
<feature type="transmembrane region" description="Helical" evidence="1">
    <location>
        <begin position="80"/>
        <end position="105"/>
    </location>
</feature>
<reference evidence="2 3" key="1">
    <citation type="submission" date="2020-03" db="EMBL/GenBank/DDBJ databases">
        <title>Dissostichus mawsoni Genome sequencing and assembly.</title>
        <authorList>
            <person name="Park H."/>
        </authorList>
    </citation>
    <scope>NUCLEOTIDE SEQUENCE [LARGE SCALE GENOMIC DNA]</scope>
    <source>
        <strain evidence="2">DM0001</strain>
        <tissue evidence="2">Muscle</tissue>
    </source>
</reference>
<dbReference type="EMBL" id="JAAKFY010000002">
    <property type="protein sequence ID" value="KAF3860482.1"/>
    <property type="molecule type" value="Genomic_DNA"/>
</dbReference>
<keyword evidence="3" id="KW-1185">Reference proteome</keyword>
<comment type="caution">
    <text evidence="2">The sequence shown here is derived from an EMBL/GenBank/DDBJ whole genome shotgun (WGS) entry which is preliminary data.</text>
</comment>
<keyword evidence="1" id="KW-0472">Membrane</keyword>
<proteinExistence type="predicted"/>
<sequence>MLWRNVYESHSRVCCGFAPSHRFKEGRPINHLISEKHKVTPQNNPEQSLYTCQGIRSGRPSYSKFSESFTTKNLLLKRRVLLSISGLIFFGIIAVLLGCIVLRVFRKPDDGDENPEETELFLTMAQLKERDDAPCPMVQYITDAELNSPPKVTRLLLSAMILSKWVDGQLLLQALGLRCGSLLDEREQLTGPGKRGGRRWSWGRRGLGLRM</sequence>
<keyword evidence="1" id="KW-0812">Transmembrane</keyword>
<name>A0A7J5ZF95_DISMA</name>
<evidence type="ECO:0000256" key="1">
    <source>
        <dbReference type="SAM" id="Phobius"/>
    </source>
</evidence>
<evidence type="ECO:0000313" key="3">
    <source>
        <dbReference type="Proteomes" id="UP000518266"/>
    </source>
</evidence>
<gene>
    <name evidence="2" type="ORF">F7725_000737</name>
</gene>
<protein>
    <submittedName>
        <fullName evidence="2">Uncharacterized protein</fullName>
    </submittedName>
</protein>
<organism evidence="2 3">
    <name type="scientific">Dissostichus mawsoni</name>
    <name type="common">Antarctic cod</name>
    <dbReference type="NCBI Taxonomy" id="36200"/>
    <lineage>
        <taxon>Eukaryota</taxon>
        <taxon>Metazoa</taxon>
        <taxon>Chordata</taxon>
        <taxon>Craniata</taxon>
        <taxon>Vertebrata</taxon>
        <taxon>Euteleostomi</taxon>
        <taxon>Actinopterygii</taxon>
        <taxon>Neopterygii</taxon>
        <taxon>Teleostei</taxon>
        <taxon>Neoteleostei</taxon>
        <taxon>Acanthomorphata</taxon>
        <taxon>Eupercaria</taxon>
        <taxon>Perciformes</taxon>
        <taxon>Notothenioidei</taxon>
        <taxon>Nototheniidae</taxon>
        <taxon>Dissostichus</taxon>
    </lineage>
</organism>
<dbReference type="AlphaFoldDB" id="A0A7J5ZF95"/>
<dbReference type="Proteomes" id="UP000518266">
    <property type="component" value="Unassembled WGS sequence"/>
</dbReference>
<evidence type="ECO:0000313" key="2">
    <source>
        <dbReference type="EMBL" id="KAF3860482.1"/>
    </source>
</evidence>
<keyword evidence="1" id="KW-1133">Transmembrane helix</keyword>